<feature type="region of interest" description="Disordered" evidence="1">
    <location>
        <begin position="1"/>
        <end position="65"/>
    </location>
</feature>
<dbReference type="Proteomes" id="UP000305948">
    <property type="component" value="Unassembled WGS sequence"/>
</dbReference>
<proteinExistence type="predicted"/>
<evidence type="ECO:0000313" key="3">
    <source>
        <dbReference type="Proteomes" id="UP000305948"/>
    </source>
</evidence>
<evidence type="ECO:0000313" key="2">
    <source>
        <dbReference type="EMBL" id="TFK47792.1"/>
    </source>
</evidence>
<dbReference type="OrthoDB" id="3297867at2759"/>
<dbReference type="AlphaFoldDB" id="A0A5C3MRX8"/>
<feature type="compositionally biased region" description="Basic and acidic residues" evidence="1">
    <location>
        <begin position="27"/>
        <end position="59"/>
    </location>
</feature>
<sequence>MASAKSQKRALSSAKDNSPKGKKTKAAGKEEDGAGGKELKVVEEAEPSKKEATPEKTPDGQDLLRYPLKALPDPVVFYSWAEAASSLISGDGYESPVFNLKSQIVDAYKKKKQQEKEGEDEESCWYDGVVSYDGAGEEGEVEVEEEEEEEGEEEKGEAGQCRKLLLKEYERKSKEADEMVKEMKEKEGIDQYGWWWEFTFTRAEPEGIVPKMKVTFMRPHGLTEKDEDESATLWVKDVKVADAEGHRMMSGIVDYIAEW</sequence>
<feature type="region of interest" description="Disordered" evidence="1">
    <location>
        <begin position="135"/>
        <end position="159"/>
    </location>
</feature>
<gene>
    <name evidence="2" type="ORF">OE88DRAFT_743131</name>
</gene>
<dbReference type="EMBL" id="ML213522">
    <property type="protein sequence ID" value="TFK47792.1"/>
    <property type="molecule type" value="Genomic_DNA"/>
</dbReference>
<protein>
    <submittedName>
        <fullName evidence="2">Uncharacterized protein</fullName>
    </submittedName>
</protein>
<name>A0A5C3MRX8_9AGAM</name>
<accession>A0A5C3MRX8</accession>
<evidence type="ECO:0000256" key="1">
    <source>
        <dbReference type="SAM" id="MobiDB-lite"/>
    </source>
</evidence>
<reference evidence="2 3" key="1">
    <citation type="journal article" date="2019" name="Nat. Ecol. Evol.">
        <title>Megaphylogeny resolves global patterns of mushroom evolution.</title>
        <authorList>
            <person name="Varga T."/>
            <person name="Krizsan K."/>
            <person name="Foldi C."/>
            <person name="Dima B."/>
            <person name="Sanchez-Garcia M."/>
            <person name="Sanchez-Ramirez S."/>
            <person name="Szollosi G.J."/>
            <person name="Szarkandi J.G."/>
            <person name="Papp V."/>
            <person name="Albert L."/>
            <person name="Andreopoulos W."/>
            <person name="Angelini C."/>
            <person name="Antonin V."/>
            <person name="Barry K.W."/>
            <person name="Bougher N.L."/>
            <person name="Buchanan P."/>
            <person name="Buyck B."/>
            <person name="Bense V."/>
            <person name="Catcheside P."/>
            <person name="Chovatia M."/>
            <person name="Cooper J."/>
            <person name="Damon W."/>
            <person name="Desjardin D."/>
            <person name="Finy P."/>
            <person name="Geml J."/>
            <person name="Haridas S."/>
            <person name="Hughes K."/>
            <person name="Justo A."/>
            <person name="Karasinski D."/>
            <person name="Kautmanova I."/>
            <person name="Kiss B."/>
            <person name="Kocsube S."/>
            <person name="Kotiranta H."/>
            <person name="LaButti K.M."/>
            <person name="Lechner B.E."/>
            <person name="Liimatainen K."/>
            <person name="Lipzen A."/>
            <person name="Lukacs Z."/>
            <person name="Mihaltcheva S."/>
            <person name="Morgado L.N."/>
            <person name="Niskanen T."/>
            <person name="Noordeloos M.E."/>
            <person name="Ohm R.A."/>
            <person name="Ortiz-Santana B."/>
            <person name="Ovrebo C."/>
            <person name="Racz N."/>
            <person name="Riley R."/>
            <person name="Savchenko A."/>
            <person name="Shiryaev A."/>
            <person name="Soop K."/>
            <person name="Spirin V."/>
            <person name="Szebenyi C."/>
            <person name="Tomsovsky M."/>
            <person name="Tulloss R.E."/>
            <person name="Uehling J."/>
            <person name="Grigoriev I.V."/>
            <person name="Vagvolgyi C."/>
            <person name="Papp T."/>
            <person name="Martin F.M."/>
            <person name="Miettinen O."/>
            <person name="Hibbett D.S."/>
            <person name="Nagy L.G."/>
        </authorList>
    </citation>
    <scope>NUCLEOTIDE SEQUENCE [LARGE SCALE GENOMIC DNA]</scope>
    <source>
        <strain evidence="2 3">OMC1185</strain>
    </source>
</reference>
<keyword evidence="3" id="KW-1185">Reference proteome</keyword>
<organism evidence="2 3">
    <name type="scientific">Heliocybe sulcata</name>
    <dbReference type="NCBI Taxonomy" id="5364"/>
    <lineage>
        <taxon>Eukaryota</taxon>
        <taxon>Fungi</taxon>
        <taxon>Dikarya</taxon>
        <taxon>Basidiomycota</taxon>
        <taxon>Agaricomycotina</taxon>
        <taxon>Agaricomycetes</taxon>
        <taxon>Gloeophyllales</taxon>
        <taxon>Gloeophyllaceae</taxon>
        <taxon>Heliocybe</taxon>
    </lineage>
</organism>
<feature type="compositionally biased region" description="Acidic residues" evidence="1">
    <location>
        <begin position="135"/>
        <end position="155"/>
    </location>
</feature>